<feature type="region of interest" description="Disordered" evidence="1">
    <location>
        <begin position="69"/>
        <end position="90"/>
    </location>
</feature>
<dbReference type="Proteomes" id="UP000240760">
    <property type="component" value="Unassembled WGS sequence"/>
</dbReference>
<proteinExistence type="predicted"/>
<sequence>MLPDTYTPRRRAIGVCLRSLSSPKPSPFGNFQSPPPNPNNCVSPLSGLPQPTENIPSVTSIRTFDCPPSLIPPRVSPLHKPPRNRDMNEL</sequence>
<reference evidence="2 3" key="1">
    <citation type="submission" date="2016-07" db="EMBL/GenBank/DDBJ databases">
        <title>Multiple horizontal gene transfer events from other fungi enriched the ability of initially mycotrophic Trichoderma (Ascomycota) to feed on dead plant biomass.</title>
        <authorList>
            <consortium name="DOE Joint Genome Institute"/>
            <person name="Aerts A."/>
            <person name="Atanasova L."/>
            <person name="Chenthamara K."/>
            <person name="Zhang J."/>
            <person name="Grujic M."/>
            <person name="Henrissat B."/>
            <person name="Kuo A."/>
            <person name="Salamov A."/>
            <person name="Lipzen A."/>
            <person name="Labutti K."/>
            <person name="Barry K."/>
            <person name="Miao Y."/>
            <person name="Rahimi M.J."/>
            <person name="Shen Q."/>
            <person name="Grigoriev I.V."/>
            <person name="Kubicek C.P."/>
            <person name="Druzhinina I.S."/>
        </authorList>
    </citation>
    <scope>NUCLEOTIDE SEQUENCE [LARGE SCALE GENOMIC DNA]</scope>
    <source>
        <strain evidence="2 3">ATCC 18648</strain>
    </source>
</reference>
<gene>
    <name evidence="2" type="ORF">M440DRAFT_265875</name>
</gene>
<feature type="region of interest" description="Disordered" evidence="1">
    <location>
        <begin position="23"/>
        <end position="57"/>
    </location>
</feature>
<evidence type="ECO:0000313" key="3">
    <source>
        <dbReference type="Proteomes" id="UP000240760"/>
    </source>
</evidence>
<evidence type="ECO:0000313" key="2">
    <source>
        <dbReference type="EMBL" id="PTB78607.1"/>
    </source>
</evidence>
<accession>A0A2T4CAK4</accession>
<dbReference type="EMBL" id="KZ679129">
    <property type="protein sequence ID" value="PTB78607.1"/>
    <property type="molecule type" value="Genomic_DNA"/>
</dbReference>
<protein>
    <submittedName>
        <fullName evidence="2">Uncharacterized protein</fullName>
    </submittedName>
</protein>
<evidence type="ECO:0000256" key="1">
    <source>
        <dbReference type="SAM" id="MobiDB-lite"/>
    </source>
</evidence>
<organism evidence="2 3">
    <name type="scientific">Trichoderma longibrachiatum ATCC 18648</name>
    <dbReference type="NCBI Taxonomy" id="983965"/>
    <lineage>
        <taxon>Eukaryota</taxon>
        <taxon>Fungi</taxon>
        <taxon>Dikarya</taxon>
        <taxon>Ascomycota</taxon>
        <taxon>Pezizomycotina</taxon>
        <taxon>Sordariomycetes</taxon>
        <taxon>Hypocreomycetidae</taxon>
        <taxon>Hypocreales</taxon>
        <taxon>Hypocreaceae</taxon>
        <taxon>Trichoderma</taxon>
    </lineage>
</organism>
<keyword evidence="3" id="KW-1185">Reference proteome</keyword>
<dbReference type="AlphaFoldDB" id="A0A2T4CAK4"/>
<name>A0A2T4CAK4_TRILO</name>